<evidence type="ECO:0000256" key="13">
    <source>
        <dbReference type="PROSITE-ProRule" id="PRU00289"/>
    </source>
</evidence>
<dbReference type="InterPro" id="IPR036388">
    <property type="entry name" value="WH-like_DNA-bd_sf"/>
</dbReference>
<dbReference type="GO" id="GO:0003677">
    <property type="term" value="F:DNA binding"/>
    <property type="evidence" value="ECO:0007669"/>
    <property type="project" value="UniProtKB-KW"/>
</dbReference>
<evidence type="ECO:0000256" key="10">
    <source>
        <dbReference type="ARBA" id="ARBA00023125"/>
    </source>
</evidence>
<keyword evidence="3" id="KW-1003">Cell membrane</keyword>
<name>A0A1F4WKX3_UNCKA</name>
<dbReference type="AlphaFoldDB" id="A0A1F4WKX3"/>
<keyword evidence="8 13" id="KW-0067">ATP-binding</keyword>
<keyword evidence="4" id="KW-0132">Cell division</keyword>
<evidence type="ECO:0000256" key="12">
    <source>
        <dbReference type="ARBA" id="ARBA00023306"/>
    </source>
</evidence>
<keyword evidence="9 15" id="KW-1133">Transmembrane helix</keyword>
<organism evidence="17 18">
    <name type="scientific">candidate division WWE3 bacterium RIFOXYC1_FULL_39_7</name>
    <dbReference type="NCBI Taxonomy" id="1802643"/>
    <lineage>
        <taxon>Bacteria</taxon>
        <taxon>Katanobacteria</taxon>
    </lineage>
</organism>
<evidence type="ECO:0000256" key="9">
    <source>
        <dbReference type="ARBA" id="ARBA00022989"/>
    </source>
</evidence>
<evidence type="ECO:0000256" key="5">
    <source>
        <dbReference type="ARBA" id="ARBA00022692"/>
    </source>
</evidence>
<dbReference type="InterPro" id="IPR018541">
    <property type="entry name" value="Ftsk_gamma"/>
</dbReference>
<feature type="compositionally biased region" description="Polar residues" evidence="14">
    <location>
        <begin position="720"/>
        <end position="735"/>
    </location>
</feature>
<dbReference type="GO" id="GO:0005886">
    <property type="term" value="C:plasma membrane"/>
    <property type="evidence" value="ECO:0007669"/>
    <property type="project" value="UniProtKB-SubCell"/>
</dbReference>
<dbReference type="PROSITE" id="PS50901">
    <property type="entry name" value="FTSK"/>
    <property type="match status" value="1"/>
</dbReference>
<accession>A0A1F4WKX3</accession>
<sequence>MLILFGVLSLVSFIAPDYTLNEKIQVLWRTLFGNVAIMVPFLLFIFALLFVDAVKIRLKEPKFIIGIFVLFMTLTGVFQLFVSGDDSYEVAQEGGGGGLIGYKIVDILTNTISIYGAVIVLLTAILLSFVIIFDISLDQILGFVQSLFGNIKFSEIFSKFSNARSSVDDDSIEISTGMVTSENEASMAAHSTETSGFEKKHSSGDDFAFEVVPSMSEPQSGTQGTLPTSINSLAHGTPTLPYMDRVWQTPPLDILMDSDEKVADSGDTDLRGKKIKDTLKAFGIDVDIADTKVGPSVTQYALKLKEESGIKVSKIASLQNDIALELASPTGSVRIEAPIPGKSLIGIEVPNNTRAIVSFKSLISSEPMKSLKSKLGIVLGKDVGGRVHVYDIGKMPHMLIAGTTGSGKSIFIHNILFSILYRASPQEVKIILIDPKRVELSHYSDIPHLLTPVVTDSRKAAGSLNWAVGEMERRYKLFEAAKVRNIEGYNEKSGFQALHYIVIVVEEFPEVMAVDQAGVEKTVIRLAQLARATGIHLMLALQRPSTDIITGLIKANIPCRVAFNVLSQVDSRVIIDQPGAEKLLGRGDMLFIPPDVSKPVRLQAALITDKEIADLVTFLKSRGVPPDYNHEILQASEQPKGNTSSGGGDGDELFDQAVDLVVSAQKASSSLLQRKLSIGYARAARIIDLLEAKGIIGPPDGSKPREVLIDGMSTFDPMENSGNTPDNSDTISEIL</sequence>
<dbReference type="Proteomes" id="UP000179113">
    <property type="component" value="Unassembled WGS sequence"/>
</dbReference>
<keyword evidence="7" id="KW-0159">Chromosome partition</keyword>
<dbReference type="GO" id="GO:0051301">
    <property type="term" value="P:cell division"/>
    <property type="evidence" value="ECO:0007669"/>
    <property type="project" value="UniProtKB-KW"/>
</dbReference>
<dbReference type="InterPro" id="IPR041027">
    <property type="entry name" value="FtsK_alpha"/>
</dbReference>
<dbReference type="Gene3D" id="3.40.50.300">
    <property type="entry name" value="P-loop containing nucleotide triphosphate hydrolases"/>
    <property type="match status" value="1"/>
</dbReference>
<evidence type="ECO:0000313" key="18">
    <source>
        <dbReference type="Proteomes" id="UP000179113"/>
    </source>
</evidence>
<dbReference type="SUPFAM" id="SSF46785">
    <property type="entry name" value="Winged helix' DNA-binding domain"/>
    <property type="match status" value="1"/>
</dbReference>
<keyword evidence="10" id="KW-0238">DNA-binding</keyword>
<evidence type="ECO:0000256" key="11">
    <source>
        <dbReference type="ARBA" id="ARBA00023136"/>
    </source>
</evidence>
<feature type="binding site" evidence="13">
    <location>
        <begin position="402"/>
        <end position="409"/>
    </location>
    <ligand>
        <name>ATP</name>
        <dbReference type="ChEBI" id="CHEBI:30616"/>
    </ligand>
</feature>
<dbReference type="Pfam" id="PF13491">
    <property type="entry name" value="FtsK_4TM"/>
    <property type="match status" value="1"/>
</dbReference>
<dbReference type="SMART" id="SM00843">
    <property type="entry name" value="Ftsk_gamma"/>
    <property type="match status" value="1"/>
</dbReference>
<feature type="transmembrane region" description="Helical" evidence="15">
    <location>
        <begin position="112"/>
        <end position="133"/>
    </location>
</feature>
<dbReference type="Gene3D" id="3.30.980.40">
    <property type="match status" value="1"/>
</dbReference>
<evidence type="ECO:0000313" key="17">
    <source>
        <dbReference type="EMBL" id="OGC70016.1"/>
    </source>
</evidence>
<reference evidence="17 18" key="1">
    <citation type="journal article" date="2016" name="Nat. Commun.">
        <title>Thousands of microbial genomes shed light on interconnected biogeochemical processes in an aquifer system.</title>
        <authorList>
            <person name="Anantharaman K."/>
            <person name="Brown C.T."/>
            <person name="Hug L.A."/>
            <person name="Sharon I."/>
            <person name="Castelle C.J."/>
            <person name="Probst A.J."/>
            <person name="Thomas B.C."/>
            <person name="Singh A."/>
            <person name="Wilkins M.J."/>
            <person name="Karaoz U."/>
            <person name="Brodie E.L."/>
            <person name="Williams K.H."/>
            <person name="Hubbard S.S."/>
            <person name="Banfield J.F."/>
        </authorList>
    </citation>
    <scope>NUCLEOTIDE SEQUENCE [LARGE SCALE GENOMIC DNA]</scope>
</reference>
<comment type="caution">
    <text evidence="17">The sequence shown here is derived from an EMBL/GenBank/DDBJ whole genome shotgun (WGS) entry which is preliminary data.</text>
</comment>
<dbReference type="Pfam" id="PF17854">
    <property type="entry name" value="FtsK_alpha"/>
    <property type="match status" value="1"/>
</dbReference>
<dbReference type="Gene3D" id="1.10.10.10">
    <property type="entry name" value="Winged helix-like DNA-binding domain superfamily/Winged helix DNA-binding domain"/>
    <property type="match status" value="1"/>
</dbReference>
<evidence type="ECO:0000256" key="2">
    <source>
        <dbReference type="ARBA" id="ARBA00006474"/>
    </source>
</evidence>
<comment type="subcellular location">
    <subcellularLocation>
        <location evidence="1">Cell membrane</location>
        <topology evidence="1">Multi-pass membrane protein</topology>
    </subcellularLocation>
</comment>
<dbReference type="InterPro" id="IPR050206">
    <property type="entry name" value="FtsK/SpoIIIE/SftA"/>
</dbReference>
<keyword evidence="12" id="KW-0131">Cell cycle</keyword>
<keyword evidence="6 13" id="KW-0547">Nucleotide-binding</keyword>
<feature type="region of interest" description="Disordered" evidence="14">
    <location>
        <begin position="714"/>
        <end position="735"/>
    </location>
</feature>
<evidence type="ECO:0000256" key="6">
    <source>
        <dbReference type="ARBA" id="ARBA00022741"/>
    </source>
</evidence>
<dbReference type="InterPro" id="IPR036390">
    <property type="entry name" value="WH_DNA-bd_sf"/>
</dbReference>
<evidence type="ECO:0000256" key="15">
    <source>
        <dbReference type="SAM" id="Phobius"/>
    </source>
</evidence>
<dbReference type="PANTHER" id="PTHR22683:SF41">
    <property type="entry name" value="DNA TRANSLOCASE FTSK"/>
    <property type="match status" value="1"/>
</dbReference>
<feature type="domain" description="FtsK" evidence="16">
    <location>
        <begin position="384"/>
        <end position="572"/>
    </location>
</feature>
<comment type="similarity">
    <text evidence="2">Belongs to the FtsK/SpoIIIE/SftA family.</text>
</comment>
<evidence type="ECO:0000256" key="7">
    <source>
        <dbReference type="ARBA" id="ARBA00022829"/>
    </source>
</evidence>
<protein>
    <recommendedName>
        <fullName evidence="16">FtsK domain-containing protein</fullName>
    </recommendedName>
</protein>
<keyword evidence="5 15" id="KW-0812">Transmembrane</keyword>
<feature type="transmembrane region" description="Helical" evidence="15">
    <location>
        <begin position="31"/>
        <end position="51"/>
    </location>
</feature>
<evidence type="ECO:0000256" key="8">
    <source>
        <dbReference type="ARBA" id="ARBA00022840"/>
    </source>
</evidence>
<keyword evidence="11 15" id="KW-0472">Membrane</keyword>
<dbReference type="Pfam" id="PF09397">
    <property type="entry name" value="FtsK_gamma"/>
    <property type="match status" value="1"/>
</dbReference>
<dbReference type="Pfam" id="PF01580">
    <property type="entry name" value="FtsK_SpoIIIE"/>
    <property type="match status" value="1"/>
</dbReference>
<dbReference type="GO" id="GO:0007059">
    <property type="term" value="P:chromosome segregation"/>
    <property type="evidence" value="ECO:0007669"/>
    <property type="project" value="UniProtKB-KW"/>
</dbReference>
<dbReference type="PANTHER" id="PTHR22683">
    <property type="entry name" value="SPORULATION PROTEIN RELATED"/>
    <property type="match status" value="1"/>
</dbReference>
<proteinExistence type="inferred from homology"/>
<evidence type="ECO:0000256" key="14">
    <source>
        <dbReference type="SAM" id="MobiDB-lite"/>
    </source>
</evidence>
<dbReference type="InterPro" id="IPR025199">
    <property type="entry name" value="FtsK_4TM"/>
</dbReference>
<evidence type="ECO:0000259" key="16">
    <source>
        <dbReference type="PROSITE" id="PS50901"/>
    </source>
</evidence>
<dbReference type="GO" id="GO:0005524">
    <property type="term" value="F:ATP binding"/>
    <property type="evidence" value="ECO:0007669"/>
    <property type="project" value="UniProtKB-UniRule"/>
</dbReference>
<gene>
    <name evidence="17" type="ORF">A2415_01420</name>
</gene>
<dbReference type="SUPFAM" id="SSF52540">
    <property type="entry name" value="P-loop containing nucleoside triphosphate hydrolases"/>
    <property type="match status" value="1"/>
</dbReference>
<dbReference type="InterPro" id="IPR027417">
    <property type="entry name" value="P-loop_NTPase"/>
</dbReference>
<evidence type="ECO:0000256" key="4">
    <source>
        <dbReference type="ARBA" id="ARBA00022618"/>
    </source>
</evidence>
<dbReference type="EMBL" id="MEWA01000012">
    <property type="protein sequence ID" value="OGC70016.1"/>
    <property type="molecule type" value="Genomic_DNA"/>
</dbReference>
<feature type="transmembrane region" description="Helical" evidence="15">
    <location>
        <begin position="63"/>
        <end position="82"/>
    </location>
</feature>
<evidence type="ECO:0000256" key="1">
    <source>
        <dbReference type="ARBA" id="ARBA00004651"/>
    </source>
</evidence>
<dbReference type="InterPro" id="IPR002543">
    <property type="entry name" value="FtsK_dom"/>
</dbReference>
<evidence type="ECO:0000256" key="3">
    <source>
        <dbReference type="ARBA" id="ARBA00022475"/>
    </source>
</evidence>